<accession>A0ABW8HQR6</accession>
<dbReference type="InterPro" id="IPR050309">
    <property type="entry name" value="Type-B_Carboxylest/Lipase"/>
</dbReference>
<dbReference type="RefSeq" id="WP_402872816.1">
    <property type="nucleotide sequence ID" value="NZ_JBIYSL010000001.1"/>
</dbReference>
<evidence type="ECO:0000259" key="1">
    <source>
        <dbReference type="Pfam" id="PF00135"/>
    </source>
</evidence>
<dbReference type="Pfam" id="PF00135">
    <property type="entry name" value="COesterase"/>
    <property type="match status" value="1"/>
</dbReference>
<sequence length="534" mass="59407">MKPVEQSWSQVTEVNPVIEINTGKIMGFNRNGNGVFLGIPYGDRCDGEYRFKAPRPATRWDGIRDCTRFGPIAMQEQNSLDTLPDAVRQVLLEYGKHFTGGTPYDKREEYCDENCLVLNVVTPGIDERKRPVMVYIHGGGYMSGSGAVTAAICDRLADEEDIIIVTVNHRLNLFGGLYLGELDEEYAESGIAGQLDLVMALQWIRSNIEKFSGDPSNVTLIGESGGGIKIGHLMSMPAAKGLYSKAIIVSGSIQIGAKTKEQGTAETLKVLKQLGIAKKNWRKLLEVPAETLIGTIRGMRLVQEESTPFYPTPDGVHIPFNPDRVYQTFDCSAEVALLVGASEEELAMEVRDPMMTWEEVRIELLKQSFAEVQRIKGLSEDNVDAVIRTFRDACEDRKQPWKILVQIISMCHFLGGGAYKNAMAKAEQKVAPVWHYMTTYDSPMPGMGALACAWHTADLPLIFRAVYHKEAERLSKSMAHALASFARTGSPATEKLDWPAFTVEDKKTMLFDEESGWKEDPYQAIHKILAEINT</sequence>
<dbReference type="EMBL" id="JBIYSL010000001">
    <property type="protein sequence ID" value="MFK0521998.1"/>
    <property type="molecule type" value="Genomic_DNA"/>
</dbReference>
<gene>
    <name evidence="2" type="ORF">ACINKY_07260</name>
</gene>
<dbReference type="PANTHER" id="PTHR11559">
    <property type="entry name" value="CARBOXYLESTERASE"/>
    <property type="match status" value="1"/>
</dbReference>
<keyword evidence="3" id="KW-1185">Reference proteome</keyword>
<reference evidence="2 3" key="1">
    <citation type="submission" date="2024-11" db="EMBL/GenBank/DDBJ databases">
        <title>Identification and Characterization of a Novel Fosfomycin Bacillithiol Transferase FosB8 in Paenibacillus illinoisensis.</title>
        <authorList>
            <person name="Lu W."/>
        </authorList>
    </citation>
    <scope>NUCLEOTIDE SEQUENCE [LARGE SCALE GENOMIC DNA]</scope>
    <source>
        <strain evidence="2 3">WP77</strain>
    </source>
</reference>
<name>A0ABW8HQR6_9BACL</name>
<organism evidence="2 3">
    <name type="scientific">Paenibacillus illinoisensis</name>
    <dbReference type="NCBI Taxonomy" id="59845"/>
    <lineage>
        <taxon>Bacteria</taxon>
        <taxon>Bacillati</taxon>
        <taxon>Bacillota</taxon>
        <taxon>Bacilli</taxon>
        <taxon>Bacillales</taxon>
        <taxon>Paenibacillaceae</taxon>
        <taxon>Paenibacillus</taxon>
    </lineage>
</organism>
<dbReference type="SUPFAM" id="SSF53474">
    <property type="entry name" value="alpha/beta-Hydrolases"/>
    <property type="match status" value="1"/>
</dbReference>
<dbReference type="Gene3D" id="3.40.50.1820">
    <property type="entry name" value="alpha/beta hydrolase"/>
    <property type="match status" value="1"/>
</dbReference>
<dbReference type="InterPro" id="IPR002018">
    <property type="entry name" value="CarbesteraseB"/>
</dbReference>
<comment type="caution">
    <text evidence="2">The sequence shown here is derived from an EMBL/GenBank/DDBJ whole genome shotgun (WGS) entry which is preliminary data.</text>
</comment>
<feature type="domain" description="Carboxylesterase type B" evidence="1">
    <location>
        <begin position="15"/>
        <end position="516"/>
    </location>
</feature>
<dbReference type="InterPro" id="IPR029058">
    <property type="entry name" value="AB_hydrolase_fold"/>
</dbReference>
<dbReference type="Proteomes" id="UP001618531">
    <property type="component" value="Unassembled WGS sequence"/>
</dbReference>
<evidence type="ECO:0000313" key="3">
    <source>
        <dbReference type="Proteomes" id="UP001618531"/>
    </source>
</evidence>
<evidence type="ECO:0000313" key="2">
    <source>
        <dbReference type="EMBL" id="MFK0521998.1"/>
    </source>
</evidence>
<proteinExistence type="predicted"/>
<protein>
    <submittedName>
        <fullName evidence="2">Carboxylesterase/lipase family protein</fullName>
    </submittedName>
</protein>